<feature type="transmembrane region" description="Helical" evidence="2">
    <location>
        <begin position="55"/>
        <end position="76"/>
    </location>
</feature>
<protein>
    <submittedName>
        <fullName evidence="3">PH domain-containing protein</fullName>
    </submittedName>
</protein>
<dbReference type="Proteomes" id="UP001260872">
    <property type="component" value="Unassembled WGS sequence"/>
</dbReference>
<dbReference type="RefSeq" id="WP_310536263.1">
    <property type="nucleotide sequence ID" value="NZ_BAAAOC010000018.1"/>
</dbReference>
<keyword evidence="2" id="KW-0472">Membrane</keyword>
<keyword evidence="4" id="KW-1185">Reference proteome</keyword>
<name>A0ABU1FRU9_9MICC</name>
<evidence type="ECO:0000313" key="4">
    <source>
        <dbReference type="Proteomes" id="UP001260872"/>
    </source>
</evidence>
<organism evidence="3 4">
    <name type="scientific">Nesterenkonia flava</name>
    <dbReference type="NCBI Taxonomy" id="469799"/>
    <lineage>
        <taxon>Bacteria</taxon>
        <taxon>Bacillati</taxon>
        <taxon>Actinomycetota</taxon>
        <taxon>Actinomycetes</taxon>
        <taxon>Micrococcales</taxon>
        <taxon>Micrococcaceae</taxon>
        <taxon>Nesterenkonia</taxon>
    </lineage>
</organism>
<sequence length="201" mass="22446">MLLRLVDGEQVMVRTRAHYRAVVPAVVNLLVTITLMSFLLGYLGRGSQPAFIQHYSYIGVFVIWSVGLLSLIFGTLKPLLSWLNRFTFLTTHRIVQKNLIGAAQPTVVPLGLLSEVQLDQSRMQAMTGAGDLILIHGAYGQHQRTRLRDMPDAERLHTLVAQELGEYRRKVAAQYPALSPYEPQYGDSPDQSFSGGYGGRF</sequence>
<dbReference type="EMBL" id="JAVKGT010000003">
    <property type="protein sequence ID" value="MDR5710876.1"/>
    <property type="molecule type" value="Genomic_DNA"/>
</dbReference>
<gene>
    <name evidence="3" type="ORF">RH857_01805</name>
</gene>
<evidence type="ECO:0000256" key="2">
    <source>
        <dbReference type="SAM" id="Phobius"/>
    </source>
</evidence>
<reference evidence="4" key="1">
    <citation type="submission" date="2023-07" db="EMBL/GenBank/DDBJ databases">
        <title>Description of three actinobacteria isolated from air of manufacturing shop in a pharmaceutical factory.</title>
        <authorList>
            <person name="Zhang D.-F."/>
        </authorList>
    </citation>
    <scope>NUCLEOTIDE SEQUENCE [LARGE SCALE GENOMIC DNA]</scope>
    <source>
        <strain evidence="4">CCTCC AB 207010</strain>
    </source>
</reference>
<evidence type="ECO:0000256" key="1">
    <source>
        <dbReference type="SAM" id="MobiDB-lite"/>
    </source>
</evidence>
<comment type="caution">
    <text evidence="3">The sequence shown here is derived from an EMBL/GenBank/DDBJ whole genome shotgun (WGS) entry which is preliminary data.</text>
</comment>
<feature type="region of interest" description="Disordered" evidence="1">
    <location>
        <begin position="179"/>
        <end position="201"/>
    </location>
</feature>
<keyword evidence="2" id="KW-1133">Transmembrane helix</keyword>
<keyword evidence="2" id="KW-0812">Transmembrane</keyword>
<feature type="transmembrane region" description="Helical" evidence="2">
    <location>
        <begin position="21"/>
        <end position="43"/>
    </location>
</feature>
<accession>A0ABU1FRU9</accession>
<proteinExistence type="predicted"/>
<evidence type="ECO:0000313" key="3">
    <source>
        <dbReference type="EMBL" id="MDR5710876.1"/>
    </source>
</evidence>